<keyword evidence="3" id="KW-1185">Reference proteome</keyword>
<dbReference type="InterPro" id="IPR043129">
    <property type="entry name" value="ATPase_NBD"/>
</dbReference>
<dbReference type="RefSeq" id="WP_126638146.1">
    <property type="nucleotide sequence ID" value="NZ_BIFH01000019.1"/>
</dbReference>
<dbReference type="Gene3D" id="1.10.10.10">
    <property type="entry name" value="Winged helix-like DNA-binding domain superfamily/Winged helix DNA-binding domain"/>
    <property type="match status" value="1"/>
</dbReference>
<comment type="similarity">
    <text evidence="1">Belongs to the ROK (NagC/XylR) family.</text>
</comment>
<dbReference type="Gene3D" id="3.30.420.40">
    <property type="match status" value="2"/>
</dbReference>
<dbReference type="Pfam" id="PF00480">
    <property type="entry name" value="ROK"/>
    <property type="match status" value="1"/>
</dbReference>
<dbReference type="PANTHER" id="PTHR18964:SF149">
    <property type="entry name" value="BIFUNCTIONAL UDP-N-ACETYLGLUCOSAMINE 2-EPIMERASE_N-ACETYLMANNOSAMINE KINASE"/>
    <property type="match status" value="1"/>
</dbReference>
<dbReference type="CDD" id="cd23763">
    <property type="entry name" value="ASKHA_ATPase_ROK"/>
    <property type="match status" value="1"/>
</dbReference>
<name>A0A401YNB4_9ACTN</name>
<protein>
    <submittedName>
        <fullName evidence="2">Transcriptional regulator</fullName>
    </submittedName>
</protein>
<dbReference type="Proteomes" id="UP000286931">
    <property type="component" value="Unassembled WGS sequence"/>
</dbReference>
<dbReference type="AlphaFoldDB" id="A0A401YNB4"/>
<reference evidence="2 3" key="1">
    <citation type="submission" date="2018-12" db="EMBL/GenBank/DDBJ databases">
        <title>Draft genome sequence of Embleya hyalina NBRC 13850T.</title>
        <authorList>
            <person name="Komaki H."/>
            <person name="Hosoyama A."/>
            <person name="Kimura A."/>
            <person name="Ichikawa N."/>
            <person name="Tamura T."/>
        </authorList>
    </citation>
    <scope>NUCLEOTIDE SEQUENCE [LARGE SCALE GENOMIC DNA]</scope>
    <source>
        <strain evidence="2 3">NBRC 13850</strain>
    </source>
</reference>
<dbReference type="InterPro" id="IPR036390">
    <property type="entry name" value="WH_DNA-bd_sf"/>
</dbReference>
<evidence type="ECO:0000313" key="3">
    <source>
        <dbReference type="Proteomes" id="UP000286931"/>
    </source>
</evidence>
<dbReference type="InterPro" id="IPR036388">
    <property type="entry name" value="WH-like_DNA-bd_sf"/>
</dbReference>
<evidence type="ECO:0000313" key="2">
    <source>
        <dbReference type="EMBL" id="GCD96067.1"/>
    </source>
</evidence>
<comment type="caution">
    <text evidence="2">The sequence shown here is derived from an EMBL/GenBank/DDBJ whole genome shotgun (WGS) entry which is preliminary data.</text>
</comment>
<proteinExistence type="inferred from homology"/>
<organism evidence="2 3">
    <name type="scientific">Embleya hyalina</name>
    <dbReference type="NCBI Taxonomy" id="516124"/>
    <lineage>
        <taxon>Bacteria</taxon>
        <taxon>Bacillati</taxon>
        <taxon>Actinomycetota</taxon>
        <taxon>Actinomycetes</taxon>
        <taxon>Kitasatosporales</taxon>
        <taxon>Streptomycetaceae</taxon>
        <taxon>Embleya</taxon>
    </lineage>
</organism>
<gene>
    <name evidence="2" type="ORF">EHYA_03751</name>
</gene>
<dbReference type="OrthoDB" id="37575at2"/>
<dbReference type="PANTHER" id="PTHR18964">
    <property type="entry name" value="ROK (REPRESSOR, ORF, KINASE) FAMILY"/>
    <property type="match status" value="1"/>
</dbReference>
<dbReference type="EMBL" id="BIFH01000019">
    <property type="protein sequence ID" value="GCD96067.1"/>
    <property type="molecule type" value="Genomic_DNA"/>
</dbReference>
<accession>A0A401YNB4</accession>
<dbReference type="InterPro" id="IPR000600">
    <property type="entry name" value="ROK"/>
</dbReference>
<dbReference type="SUPFAM" id="SSF46785">
    <property type="entry name" value="Winged helix' DNA-binding domain"/>
    <property type="match status" value="1"/>
</dbReference>
<evidence type="ECO:0000256" key="1">
    <source>
        <dbReference type="ARBA" id="ARBA00006479"/>
    </source>
</evidence>
<sequence length="404" mass="42275">MAVKGTPSWLGDQNAATAMRLLLDHGPLSRNGVGELSGLSRPTATQMVGRLADKGLIEVVGEESIGRGPSAALYGVRNDLAYGIAVNVDQQAVRSVLVDIEGTEYPIAHEAVAALPAERGAARDVARAVLAAGRAAGVGLSAIRHVCVGVPSSVDPRSDELSSVQGLPGWSRRSIRRQLEQALGCEVHVDNDVNLAAVAERRAAGFAPEDTFALLWIGYGIGLAVDVAGTVLRGASGGAGEIGNLPVPRGVFDPETEADDLEGLLGAQALDRVGREAGAGGHTFERVLAGEPLPERVLEIYAPRLAQSVIPVLGVIDPSLVILGGPVGRAGGSRLAELTRRAIRDHTRWDPTVHVTRVSDDAVLGGARHTLHDRVRETLLARAVGSDEDENRSHVIAARLRDLG</sequence>
<dbReference type="SUPFAM" id="SSF53067">
    <property type="entry name" value="Actin-like ATPase domain"/>
    <property type="match status" value="1"/>
</dbReference>